<keyword evidence="2" id="KW-0547">Nucleotide-binding</keyword>
<dbReference type="Pfam" id="PF13541">
    <property type="entry name" value="ChlI"/>
    <property type="match status" value="1"/>
</dbReference>
<protein>
    <submittedName>
        <fullName evidence="5">Magnesium chelatase family protein</fullName>
    </submittedName>
</protein>
<sequence>MLARVLSSAVLGIDATVVEVEVDISSGLPLFSTVGLPETSVKESKDRVKAAIGNSGYGFPVDHITVNLAPADLKKEGTGFDLPIAVGILAATGVIPKKALDKYLILGELALDGRIKPVRGSLPMALAARDTTEAIIVPAGNAREAAVVKGIRVFGAENLSQAAAFLRGEQKIKEITTDAISYFSNTGDEDLDFTDVHGQHHVKRALEVACAGGHNVLMIGPPGSGKTMLAKRLAGILPPITFEEALETTKIYSVSGLLNEGQALVARRPFRSPHHTISDAGLIGGGMVPRPGEVSLSHNGVLFLDEMPEFKKHVLEVLRQPLEDRQVTISRARTSLTYPASFMLVGAMNPCPCGYFSDPRHPCTCTYAQIQRYRSRLSGPLLDRIDIHVEVPTVPYKELMTDANAEKSSDIAARVSAAREVQSRRFSRTKIFCNAQMNGRHMKAYCKVDPSCSSLLEAAVDKLGLSARGYKRILKIARTIADMEGVQDIQASHVSEAIQYRTLDRKGQLPVQAGLFM</sequence>
<dbReference type="Gene3D" id="3.40.50.300">
    <property type="entry name" value="P-loop containing nucleotide triphosphate hydrolases"/>
    <property type="match status" value="1"/>
</dbReference>
<dbReference type="SUPFAM" id="SSF52540">
    <property type="entry name" value="P-loop containing nucleoside triphosphate hydrolases"/>
    <property type="match status" value="1"/>
</dbReference>
<dbReference type="Gene3D" id="3.30.230.10">
    <property type="match status" value="1"/>
</dbReference>
<dbReference type="InterPro" id="IPR000523">
    <property type="entry name" value="Mg_chelatse_chII-like_cat_dom"/>
</dbReference>
<keyword evidence="6" id="KW-1185">Reference proteome</keyword>
<evidence type="ECO:0000313" key="6">
    <source>
        <dbReference type="Proteomes" id="UP000183994"/>
    </source>
</evidence>
<proteinExistence type="inferred from homology"/>
<dbReference type="InterPro" id="IPR045006">
    <property type="entry name" value="CHLI-like"/>
</dbReference>
<dbReference type="Pfam" id="PF01078">
    <property type="entry name" value="Mg_chelatase"/>
    <property type="match status" value="1"/>
</dbReference>
<dbReference type="RefSeq" id="WP_073471977.1">
    <property type="nucleotide sequence ID" value="NZ_FQZU01000001.1"/>
</dbReference>
<dbReference type="EMBL" id="FQZU01000001">
    <property type="protein sequence ID" value="SHI57733.1"/>
    <property type="molecule type" value="Genomic_DNA"/>
</dbReference>
<evidence type="ECO:0000313" key="5">
    <source>
        <dbReference type="EMBL" id="SHI57733.1"/>
    </source>
</evidence>
<gene>
    <name evidence="5" type="ORF">SAMN02745216_00188</name>
</gene>
<dbReference type="PANTHER" id="PTHR32039:SF7">
    <property type="entry name" value="COMPETENCE PROTEIN COMM"/>
    <property type="match status" value="1"/>
</dbReference>
<dbReference type="InterPro" id="IPR020568">
    <property type="entry name" value="Ribosomal_Su5_D2-typ_SF"/>
</dbReference>
<evidence type="ECO:0000256" key="2">
    <source>
        <dbReference type="ARBA" id="ARBA00022741"/>
    </source>
</evidence>
<dbReference type="Pfam" id="PF13335">
    <property type="entry name" value="Mg_chelatase_C"/>
    <property type="match status" value="1"/>
</dbReference>
<dbReference type="SUPFAM" id="SSF54211">
    <property type="entry name" value="Ribosomal protein S5 domain 2-like"/>
    <property type="match status" value="1"/>
</dbReference>
<evidence type="ECO:0000259" key="4">
    <source>
        <dbReference type="SMART" id="SM00382"/>
    </source>
</evidence>
<dbReference type="InterPro" id="IPR027417">
    <property type="entry name" value="P-loop_NTPase"/>
</dbReference>
<dbReference type="InterPro" id="IPR001208">
    <property type="entry name" value="MCM_dom"/>
</dbReference>
<dbReference type="PRINTS" id="PR01657">
    <property type="entry name" value="MCMFAMILY"/>
</dbReference>
<evidence type="ECO:0000256" key="1">
    <source>
        <dbReference type="ARBA" id="ARBA00006354"/>
    </source>
</evidence>
<dbReference type="InterPro" id="IPR004482">
    <property type="entry name" value="Mg_chelat-rel"/>
</dbReference>
<dbReference type="InterPro" id="IPR025158">
    <property type="entry name" value="Mg_chelat-rel_C"/>
</dbReference>
<dbReference type="PANTHER" id="PTHR32039">
    <property type="entry name" value="MAGNESIUM-CHELATASE SUBUNIT CHLI"/>
    <property type="match status" value="1"/>
</dbReference>
<dbReference type="InterPro" id="IPR003593">
    <property type="entry name" value="AAA+_ATPase"/>
</dbReference>
<dbReference type="GO" id="GO:0005524">
    <property type="term" value="F:ATP binding"/>
    <property type="evidence" value="ECO:0007669"/>
    <property type="project" value="UniProtKB-KW"/>
</dbReference>
<name>A0A1M6CA21_9BACT</name>
<dbReference type="SMART" id="SM00382">
    <property type="entry name" value="AAA"/>
    <property type="match status" value="1"/>
</dbReference>
<accession>A0A1M6CA21</accession>
<dbReference type="STRING" id="1121393.SAMN02745216_00188"/>
<dbReference type="NCBIfam" id="TIGR00368">
    <property type="entry name" value="YifB family Mg chelatase-like AAA ATPase"/>
    <property type="match status" value="1"/>
</dbReference>
<dbReference type="InterPro" id="IPR014721">
    <property type="entry name" value="Ribsml_uS5_D2-typ_fold_subgr"/>
</dbReference>
<keyword evidence="3" id="KW-0067">ATP-binding</keyword>
<dbReference type="OrthoDB" id="9813147at2"/>
<reference evidence="6" key="1">
    <citation type="submission" date="2016-11" db="EMBL/GenBank/DDBJ databases">
        <authorList>
            <person name="Varghese N."/>
            <person name="Submissions S."/>
        </authorList>
    </citation>
    <scope>NUCLEOTIDE SEQUENCE [LARGE SCALE GENOMIC DNA]</scope>
    <source>
        <strain evidence="6">DSM 16219</strain>
    </source>
</reference>
<evidence type="ECO:0000256" key="3">
    <source>
        <dbReference type="ARBA" id="ARBA00022840"/>
    </source>
</evidence>
<dbReference type="GO" id="GO:0003677">
    <property type="term" value="F:DNA binding"/>
    <property type="evidence" value="ECO:0007669"/>
    <property type="project" value="InterPro"/>
</dbReference>
<dbReference type="AlphaFoldDB" id="A0A1M6CA21"/>
<dbReference type="Proteomes" id="UP000183994">
    <property type="component" value="Unassembled WGS sequence"/>
</dbReference>
<organism evidence="5 6">
    <name type="scientific">Desulfatibacillum alkenivorans DSM 16219</name>
    <dbReference type="NCBI Taxonomy" id="1121393"/>
    <lineage>
        <taxon>Bacteria</taxon>
        <taxon>Pseudomonadati</taxon>
        <taxon>Thermodesulfobacteriota</taxon>
        <taxon>Desulfobacteria</taxon>
        <taxon>Desulfobacterales</taxon>
        <taxon>Desulfatibacillaceae</taxon>
        <taxon>Desulfatibacillum</taxon>
    </lineage>
</organism>
<feature type="domain" description="AAA+ ATPase" evidence="4">
    <location>
        <begin position="212"/>
        <end position="395"/>
    </location>
</feature>
<comment type="similarity">
    <text evidence="1">Belongs to the Mg-chelatase subunits D/I family. ComM subfamily.</text>
</comment>